<proteinExistence type="predicted"/>
<feature type="compositionally biased region" description="Basic and acidic residues" evidence="1">
    <location>
        <begin position="1"/>
        <end position="31"/>
    </location>
</feature>
<evidence type="ECO:0000256" key="1">
    <source>
        <dbReference type="SAM" id="MobiDB-lite"/>
    </source>
</evidence>
<protein>
    <submittedName>
        <fullName evidence="2">Uncharacterized protein</fullName>
    </submittedName>
</protein>
<reference evidence="2 3" key="1">
    <citation type="submission" date="2019-09" db="EMBL/GenBank/DDBJ databases">
        <authorList>
            <person name="Leyn A S."/>
        </authorList>
    </citation>
    <scope>NUCLEOTIDE SEQUENCE [LARGE SCALE GENOMIC DNA]</scope>
    <source>
        <strain evidence="2">AA231_1</strain>
    </source>
</reference>
<evidence type="ECO:0000313" key="3">
    <source>
        <dbReference type="Proteomes" id="UP000399805"/>
    </source>
</evidence>
<feature type="region of interest" description="Disordered" evidence="1">
    <location>
        <begin position="1"/>
        <end position="52"/>
    </location>
</feature>
<sequence length="52" mass="5589">MTRGYGDARRGQVAAADRRRGELARGRRDQAARPARRVAHGVFGDRPGIGSG</sequence>
<accession>A0A6I8M1E2</accession>
<evidence type="ECO:0000313" key="2">
    <source>
        <dbReference type="EMBL" id="VVJ23465.1"/>
    </source>
</evidence>
<dbReference type="Proteomes" id="UP000399805">
    <property type="component" value="Unassembled WGS sequence"/>
</dbReference>
<keyword evidence="3" id="KW-1185">Reference proteome</keyword>
<dbReference type="EMBL" id="CABVGP010000003">
    <property type="protein sequence ID" value="VVJ23465.1"/>
    <property type="molecule type" value="Genomic_DNA"/>
</dbReference>
<organism evidence="2 3">
    <name type="scientific">Amycolatopsis camponoti</name>
    <dbReference type="NCBI Taxonomy" id="2606593"/>
    <lineage>
        <taxon>Bacteria</taxon>
        <taxon>Bacillati</taxon>
        <taxon>Actinomycetota</taxon>
        <taxon>Actinomycetes</taxon>
        <taxon>Pseudonocardiales</taxon>
        <taxon>Pseudonocardiaceae</taxon>
        <taxon>Amycolatopsis</taxon>
    </lineage>
</organism>
<name>A0A6I8M1E2_9PSEU</name>
<dbReference type="AlphaFoldDB" id="A0A6I8M1E2"/>
<gene>
    <name evidence="2" type="ORF">AA23TX_08362</name>
</gene>